<keyword evidence="2" id="KW-1185">Reference proteome</keyword>
<accession>A0ABS4KUC3</accession>
<dbReference type="EMBL" id="JAGGLM010000018">
    <property type="protein sequence ID" value="MBP2033649.1"/>
    <property type="molecule type" value="Genomic_DNA"/>
</dbReference>
<dbReference type="RefSeq" id="WP_209702914.1">
    <property type="nucleotide sequence ID" value="NZ_JAGGLM010000018.1"/>
</dbReference>
<organism evidence="1 2">
    <name type="scientific">Clostridium algifaecis</name>
    <dbReference type="NCBI Taxonomy" id="1472040"/>
    <lineage>
        <taxon>Bacteria</taxon>
        <taxon>Bacillati</taxon>
        <taxon>Bacillota</taxon>
        <taxon>Clostridia</taxon>
        <taxon>Eubacteriales</taxon>
        <taxon>Clostridiaceae</taxon>
        <taxon>Clostridium</taxon>
    </lineage>
</organism>
<proteinExistence type="predicted"/>
<gene>
    <name evidence="1" type="ORF">J2Z42_002356</name>
</gene>
<dbReference type="InterPro" id="IPR024209">
    <property type="entry name" value="CDIF630_02480-like"/>
</dbReference>
<evidence type="ECO:0008006" key="3">
    <source>
        <dbReference type="Google" id="ProtNLM"/>
    </source>
</evidence>
<evidence type="ECO:0000313" key="2">
    <source>
        <dbReference type="Proteomes" id="UP001519307"/>
    </source>
</evidence>
<evidence type="ECO:0000313" key="1">
    <source>
        <dbReference type="EMBL" id="MBP2033649.1"/>
    </source>
</evidence>
<protein>
    <recommendedName>
        <fullName evidence="3">DUF3787 domain-containing protein</fullName>
    </recommendedName>
</protein>
<reference evidence="1 2" key="1">
    <citation type="submission" date="2021-03" db="EMBL/GenBank/DDBJ databases">
        <title>Genomic Encyclopedia of Type Strains, Phase IV (KMG-IV): sequencing the most valuable type-strain genomes for metagenomic binning, comparative biology and taxonomic classification.</title>
        <authorList>
            <person name="Goeker M."/>
        </authorList>
    </citation>
    <scope>NUCLEOTIDE SEQUENCE [LARGE SCALE GENOMIC DNA]</scope>
    <source>
        <strain evidence="1 2">DSM 28783</strain>
    </source>
</reference>
<dbReference type="Pfam" id="PF12655">
    <property type="entry name" value="CDIF630_02480-like"/>
    <property type="match status" value="1"/>
</dbReference>
<comment type="caution">
    <text evidence="1">The sequence shown here is derived from an EMBL/GenBank/DDBJ whole genome shotgun (WGS) entry which is preliminary data.</text>
</comment>
<dbReference type="Proteomes" id="UP001519307">
    <property type="component" value="Unassembled WGS sequence"/>
</dbReference>
<name>A0ABS4KUC3_9CLOT</name>
<sequence>MPNNKKSHKKISIENHETAAFANIKKVKPVTNVPITGEFSASNAKDWVDENEK</sequence>